<reference evidence="1" key="1">
    <citation type="submission" date="2022-07" db="EMBL/GenBank/DDBJ databases">
        <title>Pseudomonas nunamit sp. nov. an antifungal species isolated from Greenland.</title>
        <authorList>
            <person name="Ntana F."/>
            <person name="Hennessy R.C."/>
            <person name="Zervas A."/>
            <person name="Stougaard P."/>
        </authorList>
    </citation>
    <scope>NUCLEOTIDE SEQUENCE</scope>
    <source>
        <strain evidence="1">In5</strain>
    </source>
</reference>
<accession>A0ABY5EMJ4</accession>
<dbReference type="InterPro" id="IPR012448">
    <property type="entry name" value="DUF1652"/>
</dbReference>
<dbReference type="Pfam" id="PF07865">
    <property type="entry name" value="DUF1652"/>
    <property type="match status" value="1"/>
</dbReference>
<sequence length="91" mass="9977">MLSILEIRHLVEQSFLPIRCECTVDLGAALTVRFFHDRSNQEVLVVTGISVAQLSNGHAIANLIEGLRQDLELSTSAPGYAVNNQAFGLQR</sequence>
<evidence type="ECO:0000313" key="1">
    <source>
        <dbReference type="EMBL" id="UTO15643.1"/>
    </source>
</evidence>
<dbReference type="Proteomes" id="UP001059607">
    <property type="component" value="Chromosome"/>
</dbReference>
<protein>
    <submittedName>
        <fullName evidence="1">DUF1652 domain-containing protein</fullName>
    </submittedName>
</protein>
<dbReference type="RefSeq" id="WP_083471278.1">
    <property type="nucleotide sequence ID" value="NZ_CP101125.1"/>
</dbReference>
<proteinExistence type="predicted"/>
<keyword evidence="2" id="KW-1185">Reference proteome</keyword>
<evidence type="ECO:0000313" key="2">
    <source>
        <dbReference type="Proteomes" id="UP001059607"/>
    </source>
</evidence>
<name>A0ABY5EMJ4_9PSED</name>
<dbReference type="EMBL" id="CP101125">
    <property type="protein sequence ID" value="UTO15643.1"/>
    <property type="molecule type" value="Genomic_DNA"/>
</dbReference>
<gene>
    <name evidence="1" type="ORF">NK667_04555</name>
</gene>
<organism evidence="1 2">
    <name type="scientific">Pseudomonas nunensis</name>
    <dbReference type="NCBI Taxonomy" id="2961896"/>
    <lineage>
        <taxon>Bacteria</taxon>
        <taxon>Pseudomonadati</taxon>
        <taxon>Pseudomonadota</taxon>
        <taxon>Gammaproteobacteria</taxon>
        <taxon>Pseudomonadales</taxon>
        <taxon>Pseudomonadaceae</taxon>
        <taxon>Pseudomonas</taxon>
    </lineage>
</organism>